<feature type="compositionally biased region" description="Acidic residues" evidence="1">
    <location>
        <begin position="363"/>
        <end position="376"/>
    </location>
</feature>
<feature type="compositionally biased region" description="Polar residues" evidence="1">
    <location>
        <begin position="345"/>
        <end position="354"/>
    </location>
</feature>
<dbReference type="AlphaFoldDB" id="A0A3N0E1V0"/>
<organism evidence="2 3">
    <name type="scientific">Halostreptopolyspora alba</name>
    <dbReference type="NCBI Taxonomy" id="2487137"/>
    <lineage>
        <taxon>Bacteria</taxon>
        <taxon>Bacillati</taxon>
        <taxon>Actinomycetota</taxon>
        <taxon>Actinomycetes</taxon>
        <taxon>Streptosporangiales</taxon>
        <taxon>Nocardiopsidaceae</taxon>
        <taxon>Halostreptopolyspora</taxon>
    </lineage>
</organism>
<name>A0A3N0E1V0_9ACTN</name>
<accession>A0A3N0E1V0</accession>
<feature type="region of interest" description="Disordered" evidence="1">
    <location>
        <begin position="345"/>
        <end position="444"/>
    </location>
</feature>
<dbReference type="OrthoDB" id="4308386at2"/>
<reference evidence="2 3" key="1">
    <citation type="submission" date="2018-11" db="EMBL/GenBank/DDBJ databases">
        <title>The genome draft of YIM 96095.</title>
        <authorList>
            <person name="Tang S.-K."/>
            <person name="Chunyu W.-X."/>
            <person name="Feng Y.-Z."/>
        </authorList>
    </citation>
    <scope>NUCLEOTIDE SEQUENCE [LARGE SCALE GENOMIC DNA]</scope>
    <source>
        <strain evidence="2 3">YIM 96095</strain>
    </source>
</reference>
<sequence>MIDEFRAAFQELIDASVATDTRRFPPAVHKVYTLASQVPAEERELALEALVPLLGGAHATPGATADLTVVAGAMVEMGTPPGETGVAVLRRLRTMGQGATVFLRAWQQSGNGAPPDPEEVTSATEQQVAAELGDTAPQAAVCWWTIRRHGLAAKTMLSDSGVRAAVRADPELHAELTTLAGQLGWALWEFEDVSALLRIAQAVNATVLDRASGRGFQVRFDGISDNYQLQTLLADALVGQQGQGLAGHRPDERWSAAYRGSATDPEAPTVRGWWKLTAADGSAVADEDAPADIPTLDGERVLVLDEPDLTRTWTAGRQYPQVTASLEVSHELSPHEAAQWWQRVAGQSTTTSQNEPVAPAEEAPAEEDEDPTEAPEEPARTAGAPTEEFPVVTHLDSDDDTNPDTSHHAADDGEDTSAPAPGARHLPPLPPGVSDSSGWGPTWL</sequence>
<protein>
    <submittedName>
        <fullName evidence="2">Uncharacterized protein</fullName>
    </submittedName>
</protein>
<dbReference type="EMBL" id="RJMB01000029">
    <property type="protein sequence ID" value="RNL81827.1"/>
    <property type="molecule type" value="Genomic_DNA"/>
</dbReference>
<gene>
    <name evidence="2" type="ORF">EFW17_21300</name>
</gene>
<keyword evidence="3" id="KW-1185">Reference proteome</keyword>
<evidence type="ECO:0000313" key="3">
    <source>
        <dbReference type="Proteomes" id="UP000269198"/>
    </source>
</evidence>
<evidence type="ECO:0000313" key="2">
    <source>
        <dbReference type="EMBL" id="RNL81827.1"/>
    </source>
</evidence>
<proteinExistence type="predicted"/>
<evidence type="ECO:0000256" key="1">
    <source>
        <dbReference type="SAM" id="MobiDB-lite"/>
    </source>
</evidence>
<dbReference type="Proteomes" id="UP000269198">
    <property type="component" value="Unassembled WGS sequence"/>
</dbReference>
<feature type="compositionally biased region" description="Polar residues" evidence="1">
    <location>
        <begin position="434"/>
        <end position="444"/>
    </location>
</feature>
<comment type="caution">
    <text evidence="2">The sequence shown here is derived from an EMBL/GenBank/DDBJ whole genome shotgun (WGS) entry which is preliminary data.</text>
</comment>
<dbReference type="RefSeq" id="WP_123203205.1">
    <property type="nucleotide sequence ID" value="NZ_RJMB01000029.1"/>
</dbReference>